<proteinExistence type="predicted"/>
<dbReference type="AlphaFoldDB" id="A0A8T1TM19"/>
<evidence type="ECO:0000313" key="2">
    <source>
        <dbReference type="Proteomes" id="UP000688947"/>
    </source>
</evidence>
<evidence type="ECO:0000313" key="1">
    <source>
        <dbReference type="EMBL" id="KAG6941729.1"/>
    </source>
</evidence>
<dbReference type="OrthoDB" id="112527at2759"/>
<dbReference type="Proteomes" id="UP000688947">
    <property type="component" value="Unassembled WGS sequence"/>
</dbReference>
<sequence length="175" mass="20051">MYRPAVKKLTLGEQLKVRIGDHGYVFKTLGLNGGLTNPKLHLYTWFNEKTHTNKVTMLGMFSKTYGDDGVARMIEIGRKSSSMDTKKIASRLLGGLPMKVENRMVNQWLKKGNPPEAIFELLQLNKGLDDILTNPNLMMWEGYRIKFDSIPDEDVSTIMQTRSRVSTVSRMRLIW</sequence>
<accession>A0A8T1TM19</accession>
<evidence type="ECO:0008006" key="3">
    <source>
        <dbReference type="Google" id="ProtNLM"/>
    </source>
</evidence>
<protein>
    <recommendedName>
        <fullName evidence="3">RXLR phytopathogen effector protein WY-domain domain-containing protein</fullName>
    </recommendedName>
</protein>
<gene>
    <name evidence="1" type="ORF">JG687_00019475</name>
</gene>
<name>A0A8T1TM19_9STRA</name>
<organism evidence="1 2">
    <name type="scientific">Phytophthora cactorum</name>
    <dbReference type="NCBI Taxonomy" id="29920"/>
    <lineage>
        <taxon>Eukaryota</taxon>
        <taxon>Sar</taxon>
        <taxon>Stramenopiles</taxon>
        <taxon>Oomycota</taxon>
        <taxon>Peronosporomycetes</taxon>
        <taxon>Peronosporales</taxon>
        <taxon>Peronosporaceae</taxon>
        <taxon>Phytophthora</taxon>
    </lineage>
</organism>
<dbReference type="VEuPathDB" id="FungiDB:PC110_g22046"/>
<comment type="caution">
    <text evidence="1">The sequence shown here is derived from an EMBL/GenBank/DDBJ whole genome shotgun (WGS) entry which is preliminary data.</text>
</comment>
<reference evidence="1" key="1">
    <citation type="submission" date="2021-01" db="EMBL/GenBank/DDBJ databases">
        <title>Phytophthora aleatoria, a newly-described species from Pinus radiata is distinct from Phytophthora cactorum isolates based on comparative genomics.</title>
        <authorList>
            <person name="Mcdougal R."/>
            <person name="Panda P."/>
            <person name="Williams N."/>
            <person name="Studholme D.J."/>
        </authorList>
    </citation>
    <scope>NUCLEOTIDE SEQUENCE</scope>
    <source>
        <strain evidence="1">NZFS 3830</strain>
    </source>
</reference>
<dbReference type="EMBL" id="JAENGZ010003346">
    <property type="protein sequence ID" value="KAG6941729.1"/>
    <property type="molecule type" value="Genomic_DNA"/>
</dbReference>